<dbReference type="SUPFAM" id="SSF69065">
    <property type="entry name" value="RNase III domain-like"/>
    <property type="match status" value="1"/>
</dbReference>
<dbReference type="Gene3D" id="1.10.1520.10">
    <property type="entry name" value="Ribonuclease III domain"/>
    <property type="match status" value="1"/>
</dbReference>
<reference evidence="13" key="1">
    <citation type="submission" date="2016-03" db="EMBL/GenBank/DDBJ databases">
        <authorList>
            <person name="Devillers H."/>
        </authorList>
    </citation>
    <scope>NUCLEOTIDE SEQUENCE [LARGE SCALE GENOMIC DNA]</scope>
</reference>
<dbReference type="PROSITE" id="PS50142">
    <property type="entry name" value="RNASE_3_2"/>
    <property type="match status" value="1"/>
</dbReference>
<dbReference type="EMBL" id="LT598466">
    <property type="protein sequence ID" value="SCU85318.1"/>
    <property type="molecule type" value="Genomic_DNA"/>
</dbReference>
<evidence type="ECO:0000259" key="11">
    <source>
        <dbReference type="PROSITE" id="PS50142"/>
    </source>
</evidence>
<comment type="similarity">
    <text evidence="7">Belongs to the ribonuclease III family. Mitochondrion-specific ribosomal protein mL44 subfamily.</text>
</comment>
<dbReference type="InterPro" id="IPR014720">
    <property type="entry name" value="dsRBD_dom"/>
</dbReference>
<dbReference type="PANTHER" id="PTHR11207:SF32">
    <property type="entry name" value="LARGE RIBOSOMAL SUBUNIT PROTEIN ML44"/>
    <property type="match status" value="1"/>
</dbReference>
<dbReference type="InterPro" id="IPR044443">
    <property type="entry name" value="Ribosomal_mL44_DSRM_fung"/>
</dbReference>
<evidence type="ECO:0000256" key="9">
    <source>
        <dbReference type="PROSITE-ProRule" id="PRU00266"/>
    </source>
</evidence>
<dbReference type="SUPFAM" id="SSF54768">
    <property type="entry name" value="dsRNA-binding domain-like"/>
    <property type="match status" value="1"/>
</dbReference>
<dbReference type="PANTHER" id="PTHR11207">
    <property type="entry name" value="RIBONUCLEASE III"/>
    <property type="match status" value="1"/>
</dbReference>
<dbReference type="Pfam" id="PF22935">
    <property type="entry name" value="RM44_endonuclase"/>
    <property type="match status" value="1"/>
</dbReference>
<evidence type="ECO:0000256" key="3">
    <source>
        <dbReference type="ARBA" id="ARBA00022946"/>
    </source>
</evidence>
<gene>
    <name evidence="12" type="ORF">LAMI_0C10836G</name>
</gene>
<dbReference type="Gene3D" id="3.30.160.20">
    <property type="match status" value="1"/>
</dbReference>
<dbReference type="InterPro" id="IPR000999">
    <property type="entry name" value="RNase_III_dom"/>
</dbReference>
<accession>A0A1G4J6P4</accession>
<dbReference type="OrthoDB" id="67027at2759"/>
<dbReference type="PROSITE" id="PS50137">
    <property type="entry name" value="DS_RBD"/>
    <property type="match status" value="1"/>
</dbReference>
<keyword evidence="4" id="KW-0689">Ribosomal protein</keyword>
<keyword evidence="6" id="KW-0687">Ribonucleoprotein</keyword>
<dbReference type="CDD" id="cd19873">
    <property type="entry name" value="DSRM_MRPL3_like"/>
    <property type="match status" value="1"/>
</dbReference>
<dbReference type="Pfam" id="PF22892">
    <property type="entry name" value="DSRM_MRPL44"/>
    <property type="match status" value="1"/>
</dbReference>
<dbReference type="GO" id="GO:0003725">
    <property type="term" value="F:double-stranded RNA binding"/>
    <property type="evidence" value="ECO:0007669"/>
    <property type="project" value="InterPro"/>
</dbReference>
<sequence>MVRFNAGFVRCSSQFCRVPVNGNIRYLTGRSSCVKEFHASSRQNEASQLSTPEIDKYREYYRNMQAVFNHVPEDVATKSPSLVTLHKRLQLPETFSLSTLARCLTCRSSHLPFHLHDQPRGSGFPNSVPTSALSDNHGLNIFGKNLLTYHVTHQVLLKYPRLPTVVLNAAVDAYISEQVLANVAKSWGIEIEETTVLERYLKGEPVQLSLGRLRYFNNTLKKEDGIEVVRSQNFSDTAAYALAARSIIGALWAHSHTSNKRLAFEFIDQHILSRKLDVSKLFQFEHPTRELSALCRREGLIPPVSKLLAESGRLSKAPVFIVGVFSGDEKIGEGFGSSLKEAKARAATDALMKWYCYQPVEGQANVVDHGAVIV</sequence>
<dbReference type="AlphaFoldDB" id="A0A1G4J6P4"/>
<dbReference type="Proteomes" id="UP000191024">
    <property type="component" value="Chromosome C"/>
</dbReference>
<evidence type="ECO:0000256" key="7">
    <source>
        <dbReference type="ARBA" id="ARBA00024034"/>
    </source>
</evidence>
<dbReference type="InterPro" id="IPR055189">
    <property type="entry name" value="RM44_endonuclase"/>
</dbReference>
<evidence type="ECO:0000259" key="10">
    <source>
        <dbReference type="PROSITE" id="PS50137"/>
    </source>
</evidence>
<dbReference type="GO" id="GO:0005739">
    <property type="term" value="C:mitochondrion"/>
    <property type="evidence" value="ECO:0007669"/>
    <property type="project" value="TreeGrafter"/>
</dbReference>
<evidence type="ECO:0000256" key="4">
    <source>
        <dbReference type="ARBA" id="ARBA00022980"/>
    </source>
</evidence>
<dbReference type="STRING" id="1230905.A0A1G4J6P4"/>
<dbReference type="GO" id="GO:0006396">
    <property type="term" value="P:RNA processing"/>
    <property type="evidence" value="ECO:0007669"/>
    <property type="project" value="InterPro"/>
</dbReference>
<keyword evidence="5" id="KW-0496">Mitochondrion</keyword>
<dbReference type="InterPro" id="IPR036389">
    <property type="entry name" value="RNase_III_sf"/>
</dbReference>
<evidence type="ECO:0000256" key="8">
    <source>
        <dbReference type="ARBA" id="ARBA00035187"/>
    </source>
</evidence>
<keyword evidence="3" id="KW-0809">Transit peptide</keyword>
<dbReference type="GO" id="GO:0004525">
    <property type="term" value="F:ribonuclease III activity"/>
    <property type="evidence" value="ECO:0007669"/>
    <property type="project" value="InterPro"/>
</dbReference>
<keyword evidence="2 9" id="KW-0694">RNA-binding</keyword>
<dbReference type="InterPro" id="IPR044444">
    <property type="entry name" value="Ribosomal_mL44_DSRM_metazoa"/>
</dbReference>
<evidence type="ECO:0000256" key="1">
    <source>
        <dbReference type="ARBA" id="ARBA00004173"/>
    </source>
</evidence>
<proteinExistence type="inferred from homology"/>
<organism evidence="12 13">
    <name type="scientific">Lachancea mirantina</name>
    <dbReference type="NCBI Taxonomy" id="1230905"/>
    <lineage>
        <taxon>Eukaryota</taxon>
        <taxon>Fungi</taxon>
        <taxon>Dikarya</taxon>
        <taxon>Ascomycota</taxon>
        <taxon>Saccharomycotina</taxon>
        <taxon>Saccharomycetes</taxon>
        <taxon>Saccharomycetales</taxon>
        <taxon>Saccharomycetaceae</taxon>
        <taxon>Lachancea</taxon>
    </lineage>
</organism>
<evidence type="ECO:0000256" key="2">
    <source>
        <dbReference type="ARBA" id="ARBA00022884"/>
    </source>
</evidence>
<feature type="domain" description="DRBM" evidence="10">
    <location>
        <begin position="286"/>
        <end position="356"/>
    </location>
</feature>
<evidence type="ECO:0000313" key="13">
    <source>
        <dbReference type="Proteomes" id="UP000191024"/>
    </source>
</evidence>
<dbReference type="SMART" id="SM00358">
    <property type="entry name" value="DSRM"/>
    <property type="match status" value="1"/>
</dbReference>
<protein>
    <recommendedName>
        <fullName evidence="8">Large ribosomal subunit protein mL44</fullName>
    </recommendedName>
</protein>
<evidence type="ECO:0000313" key="12">
    <source>
        <dbReference type="EMBL" id="SCU85318.1"/>
    </source>
</evidence>
<evidence type="ECO:0000256" key="6">
    <source>
        <dbReference type="ARBA" id="ARBA00023274"/>
    </source>
</evidence>
<dbReference type="GO" id="GO:0003735">
    <property type="term" value="F:structural constituent of ribosome"/>
    <property type="evidence" value="ECO:0007669"/>
    <property type="project" value="TreeGrafter"/>
</dbReference>
<evidence type="ECO:0000256" key="5">
    <source>
        <dbReference type="ARBA" id="ARBA00023128"/>
    </source>
</evidence>
<name>A0A1G4J6P4_9SACH</name>
<comment type="subcellular location">
    <subcellularLocation>
        <location evidence="1">Mitochondrion</location>
    </subcellularLocation>
</comment>
<dbReference type="SMART" id="SM00535">
    <property type="entry name" value="RIBOc"/>
    <property type="match status" value="1"/>
</dbReference>
<feature type="domain" description="RNase III" evidence="11">
    <location>
        <begin position="139"/>
        <end position="189"/>
    </location>
</feature>
<keyword evidence="13" id="KW-1185">Reference proteome</keyword>